<dbReference type="PANTHER" id="PTHR31389:SF4">
    <property type="entry name" value="LD39211P"/>
    <property type="match status" value="1"/>
</dbReference>
<dbReference type="STRING" id="174720.A0A0N5BJ08"/>
<feature type="chain" id="PRO_5005894596" evidence="1">
    <location>
        <begin position="23"/>
        <end position="388"/>
    </location>
</feature>
<evidence type="ECO:0000313" key="3">
    <source>
        <dbReference type="WBParaSite" id="SPAL_0000593600.1"/>
    </source>
</evidence>
<feature type="signal peptide" evidence="1">
    <location>
        <begin position="1"/>
        <end position="22"/>
    </location>
</feature>
<keyword evidence="1" id="KW-0732">Signal</keyword>
<organism evidence="2 3">
    <name type="scientific">Strongyloides papillosus</name>
    <name type="common">Intestinal threadworm</name>
    <dbReference type="NCBI Taxonomy" id="174720"/>
    <lineage>
        <taxon>Eukaryota</taxon>
        <taxon>Metazoa</taxon>
        <taxon>Ecdysozoa</taxon>
        <taxon>Nematoda</taxon>
        <taxon>Chromadorea</taxon>
        <taxon>Rhabditida</taxon>
        <taxon>Tylenchina</taxon>
        <taxon>Panagrolaimomorpha</taxon>
        <taxon>Strongyloidoidea</taxon>
        <taxon>Strongyloididae</taxon>
        <taxon>Strongyloides</taxon>
    </lineage>
</organism>
<dbReference type="Pfam" id="PF07801">
    <property type="entry name" value="DUF1647"/>
    <property type="match status" value="1"/>
</dbReference>
<evidence type="ECO:0000256" key="1">
    <source>
        <dbReference type="SAM" id="SignalP"/>
    </source>
</evidence>
<keyword evidence="2" id="KW-1185">Reference proteome</keyword>
<evidence type="ECO:0000313" key="2">
    <source>
        <dbReference type="Proteomes" id="UP000046392"/>
    </source>
</evidence>
<accession>A0A0N5BJ08</accession>
<reference evidence="3" key="1">
    <citation type="submission" date="2017-02" db="UniProtKB">
        <authorList>
            <consortium name="WormBaseParasite"/>
        </authorList>
    </citation>
    <scope>IDENTIFICATION</scope>
</reference>
<dbReference type="AlphaFoldDB" id="A0A0N5BJ08"/>
<dbReference type="PANTHER" id="PTHR31389">
    <property type="entry name" value="LD39211P"/>
    <property type="match status" value="1"/>
</dbReference>
<proteinExistence type="predicted"/>
<protein>
    <submittedName>
        <fullName evidence="3">Uncharacterized protein</fullName>
    </submittedName>
</protein>
<dbReference type="WBParaSite" id="SPAL_0000593600.1">
    <property type="protein sequence ID" value="SPAL_0000593600.1"/>
    <property type="gene ID" value="SPAL_0000593600"/>
</dbReference>
<dbReference type="InterPro" id="IPR012444">
    <property type="entry name" value="DUF1647"/>
</dbReference>
<dbReference type="Proteomes" id="UP000046392">
    <property type="component" value="Unplaced"/>
</dbReference>
<name>A0A0N5BJ08_STREA</name>
<sequence>MAYILRIIFIFINLLAYYQVDGVCPYQGKDYSLQYTLPSNNQMKGTEFPCDLIRYFDNYNFLNQTTFIDLVTADIPNIKIVTAFNEKLRKRAGYLLKTFKSAFGGQRMIVYDLGLKKTTIRKLIKYSFVEYRKFQFSNFPAHVRNLQNRAYKLIIIAEVLKEYPYIVWANPTLRFTVRGFMNRVNQLISCYKGKPADQMTKQPQYITERTNKKFNEIELPKCATCSPTYQTIGYDTNLFKFNVDSCYKSNMLLTIPSNHGILSTIPDSLKKYIPTDTSRFQPNTELQFTTGIIFIVRTQNTIQNMMSWALLCALTEDCIEPIQVKKCSFNFGNLFSKSFVCPAADQGLLTLLLHNANNYDYRNYITDIFNYAKYGNRQLKKWKKLRKG</sequence>